<keyword evidence="3" id="KW-1185">Reference proteome</keyword>
<dbReference type="EMBL" id="MU853577">
    <property type="protein sequence ID" value="KAK4144351.1"/>
    <property type="molecule type" value="Genomic_DNA"/>
</dbReference>
<dbReference type="GeneID" id="87817030"/>
<dbReference type="RefSeq" id="XP_062637722.1">
    <property type="nucleotide sequence ID" value="XM_062780417.1"/>
</dbReference>
<protein>
    <submittedName>
        <fullName evidence="2">Uncharacterized protein</fullName>
    </submittedName>
</protein>
<name>A0AAN6ZPB2_9PEZI</name>
<gene>
    <name evidence="2" type="ORF">C8A04DRAFT_27803</name>
</gene>
<accession>A0AAN6ZPB2</accession>
<dbReference type="AlphaFoldDB" id="A0AAN6ZPB2"/>
<organism evidence="2 3">
    <name type="scientific">Dichotomopilus funicola</name>
    <dbReference type="NCBI Taxonomy" id="1934379"/>
    <lineage>
        <taxon>Eukaryota</taxon>
        <taxon>Fungi</taxon>
        <taxon>Dikarya</taxon>
        <taxon>Ascomycota</taxon>
        <taxon>Pezizomycotina</taxon>
        <taxon>Sordariomycetes</taxon>
        <taxon>Sordariomycetidae</taxon>
        <taxon>Sordariales</taxon>
        <taxon>Chaetomiaceae</taxon>
        <taxon>Dichotomopilus</taxon>
    </lineage>
</organism>
<feature type="region of interest" description="Disordered" evidence="1">
    <location>
        <begin position="1"/>
        <end position="72"/>
    </location>
</feature>
<evidence type="ECO:0000313" key="3">
    <source>
        <dbReference type="Proteomes" id="UP001302676"/>
    </source>
</evidence>
<reference evidence="2" key="1">
    <citation type="journal article" date="2023" name="Mol. Phylogenet. Evol.">
        <title>Genome-scale phylogeny and comparative genomics of the fungal order Sordariales.</title>
        <authorList>
            <person name="Hensen N."/>
            <person name="Bonometti L."/>
            <person name="Westerberg I."/>
            <person name="Brannstrom I.O."/>
            <person name="Guillou S."/>
            <person name="Cros-Aarteil S."/>
            <person name="Calhoun S."/>
            <person name="Haridas S."/>
            <person name="Kuo A."/>
            <person name="Mondo S."/>
            <person name="Pangilinan J."/>
            <person name="Riley R."/>
            <person name="LaButti K."/>
            <person name="Andreopoulos B."/>
            <person name="Lipzen A."/>
            <person name="Chen C."/>
            <person name="Yan M."/>
            <person name="Daum C."/>
            <person name="Ng V."/>
            <person name="Clum A."/>
            <person name="Steindorff A."/>
            <person name="Ohm R.A."/>
            <person name="Martin F."/>
            <person name="Silar P."/>
            <person name="Natvig D.O."/>
            <person name="Lalanne C."/>
            <person name="Gautier V."/>
            <person name="Ament-Velasquez S.L."/>
            <person name="Kruys A."/>
            <person name="Hutchinson M.I."/>
            <person name="Powell A.J."/>
            <person name="Barry K."/>
            <person name="Miller A.N."/>
            <person name="Grigoriev I.V."/>
            <person name="Debuchy R."/>
            <person name="Gladieux P."/>
            <person name="Hiltunen Thoren M."/>
            <person name="Johannesson H."/>
        </authorList>
    </citation>
    <scope>NUCLEOTIDE SEQUENCE</scope>
    <source>
        <strain evidence="2">CBS 141.50</strain>
    </source>
</reference>
<feature type="compositionally biased region" description="Pro residues" evidence="1">
    <location>
        <begin position="54"/>
        <end position="63"/>
    </location>
</feature>
<evidence type="ECO:0000313" key="2">
    <source>
        <dbReference type="EMBL" id="KAK4144351.1"/>
    </source>
</evidence>
<reference evidence="2" key="2">
    <citation type="submission" date="2023-05" db="EMBL/GenBank/DDBJ databases">
        <authorList>
            <consortium name="Lawrence Berkeley National Laboratory"/>
            <person name="Steindorff A."/>
            <person name="Hensen N."/>
            <person name="Bonometti L."/>
            <person name="Westerberg I."/>
            <person name="Brannstrom I.O."/>
            <person name="Guillou S."/>
            <person name="Cros-Aarteil S."/>
            <person name="Calhoun S."/>
            <person name="Haridas S."/>
            <person name="Kuo A."/>
            <person name="Mondo S."/>
            <person name="Pangilinan J."/>
            <person name="Riley R."/>
            <person name="Labutti K."/>
            <person name="Andreopoulos B."/>
            <person name="Lipzen A."/>
            <person name="Chen C."/>
            <person name="Yanf M."/>
            <person name="Daum C."/>
            <person name="Ng V."/>
            <person name="Clum A."/>
            <person name="Ohm R."/>
            <person name="Martin F."/>
            <person name="Silar P."/>
            <person name="Natvig D."/>
            <person name="Lalanne C."/>
            <person name="Gautier V."/>
            <person name="Ament-Velasquez S.L."/>
            <person name="Kruys A."/>
            <person name="Hutchinson M.I."/>
            <person name="Powell A.J."/>
            <person name="Barry K."/>
            <person name="Miller A.N."/>
            <person name="Grigoriev I.V."/>
            <person name="Debuchy R."/>
            <person name="Gladieux P."/>
            <person name="Thoren M.H."/>
            <person name="Johannesson H."/>
        </authorList>
    </citation>
    <scope>NUCLEOTIDE SEQUENCE</scope>
    <source>
        <strain evidence="2">CBS 141.50</strain>
    </source>
</reference>
<feature type="compositionally biased region" description="Basic and acidic residues" evidence="1">
    <location>
        <begin position="29"/>
        <end position="43"/>
    </location>
</feature>
<dbReference type="Proteomes" id="UP001302676">
    <property type="component" value="Unassembled WGS sequence"/>
</dbReference>
<sequence length="97" mass="10733">MNSDDLMSDPAQPMGPGPESKGAAWNTKKFREEYEMHKNRLHDQSFSVADYPDPLSPQPPHPKQYPKGTTPDLERKLQDLISRVKAGGPAAATSESQ</sequence>
<evidence type="ECO:0000256" key="1">
    <source>
        <dbReference type="SAM" id="MobiDB-lite"/>
    </source>
</evidence>
<comment type="caution">
    <text evidence="2">The sequence shown here is derived from an EMBL/GenBank/DDBJ whole genome shotgun (WGS) entry which is preliminary data.</text>
</comment>
<proteinExistence type="predicted"/>